<protein>
    <recommendedName>
        <fullName evidence="4 11">Phosphoribosylaminoimidazole-succinocarboxamide synthase</fullName>
        <ecNumber evidence="3 11">6.3.2.6</ecNumber>
    </recommendedName>
    <alternativeName>
        <fullName evidence="9 11">SAICAR synthetase</fullName>
    </alternativeName>
</protein>
<evidence type="ECO:0000256" key="4">
    <source>
        <dbReference type="ARBA" id="ARBA00016460"/>
    </source>
</evidence>
<dbReference type="InterPro" id="IPR018236">
    <property type="entry name" value="SAICAR_synthetase_CS"/>
</dbReference>
<evidence type="ECO:0000256" key="2">
    <source>
        <dbReference type="ARBA" id="ARBA00010190"/>
    </source>
</evidence>
<proteinExistence type="inferred from homology"/>
<dbReference type="UniPathway" id="UPA00074">
    <property type="reaction ID" value="UER00131"/>
</dbReference>
<keyword evidence="14" id="KW-1185">Reference proteome</keyword>
<dbReference type="GO" id="GO:0005524">
    <property type="term" value="F:ATP binding"/>
    <property type="evidence" value="ECO:0007669"/>
    <property type="project" value="UniProtKB-KW"/>
</dbReference>
<keyword evidence="7 11" id="KW-0658">Purine biosynthesis</keyword>
<dbReference type="GO" id="GO:0006189">
    <property type="term" value="P:'de novo' IMP biosynthetic process"/>
    <property type="evidence" value="ECO:0007669"/>
    <property type="project" value="UniProtKB-UniRule"/>
</dbReference>
<keyword evidence="5 11" id="KW-0436">Ligase</keyword>
<dbReference type="EMBL" id="CP012559">
    <property type="protein sequence ID" value="ALB29077.1"/>
    <property type="molecule type" value="Genomic_DNA"/>
</dbReference>
<dbReference type="Pfam" id="PF01259">
    <property type="entry name" value="SAICAR_synt"/>
    <property type="match status" value="1"/>
</dbReference>
<evidence type="ECO:0000313" key="14">
    <source>
        <dbReference type="Proteomes" id="UP000061546"/>
    </source>
</evidence>
<dbReference type="GO" id="GO:0004639">
    <property type="term" value="F:phosphoribosylaminoimidazolesuccinocarboxamide synthase activity"/>
    <property type="evidence" value="ECO:0007669"/>
    <property type="project" value="UniProtKB-UniRule"/>
</dbReference>
<dbReference type="InterPro" id="IPR033934">
    <property type="entry name" value="SAICAR_synt_PurC"/>
</dbReference>
<feature type="domain" description="SAICAR synthetase/ADE2 N-terminal" evidence="12">
    <location>
        <begin position="7"/>
        <end position="231"/>
    </location>
</feature>
<dbReference type="OrthoDB" id="9801549at2"/>
<dbReference type="Gene3D" id="3.30.470.20">
    <property type="entry name" value="ATP-grasp fold, B domain"/>
    <property type="match status" value="1"/>
</dbReference>
<reference evidence="13 14" key="1">
    <citation type="submission" date="2015-08" db="EMBL/GenBank/DDBJ databases">
        <title>Genomic sequence of Lactobacillus heilongjiangensis DSM 28069, isolated from Chinese traditional pickle.</title>
        <authorList>
            <person name="Jiang X."/>
            <person name="Zheng B."/>
            <person name="Cheng H."/>
        </authorList>
    </citation>
    <scope>NUCLEOTIDE SEQUENCE [LARGE SCALE GENOMIC DNA]</scope>
    <source>
        <strain evidence="13 14">DSM 28069</strain>
    </source>
</reference>
<dbReference type="RefSeq" id="WP_041499691.1">
    <property type="nucleotide sequence ID" value="NZ_BJDV01000001.1"/>
</dbReference>
<dbReference type="FunFam" id="3.30.470.20:FF:000006">
    <property type="entry name" value="Phosphoribosylaminoimidazole-succinocarboxamide synthase"/>
    <property type="match status" value="1"/>
</dbReference>
<comment type="pathway">
    <text evidence="1 11">Purine metabolism; IMP biosynthesis via de novo pathway; 5-amino-1-(5-phospho-D-ribosyl)imidazole-4-carboxamide from 5-amino-1-(5-phospho-D-ribosyl)imidazole-4-carboxylate: step 1/2.</text>
</comment>
<dbReference type="HAMAP" id="MF_00137">
    <property type="entry name" value="SAICAR_synth"/>
    <property type="match status" value="1"/>
</dbReference>
<dbReference type="PROSITE" id="PS01058">
    <property type="entry name" value="SAICAR_SYNTHETASE_2"/>
    <property type="match status" value="1"/>
</dbReference>
<evidence type="ECO:0000259" key="12">
    <source>
        <dbReference type="Pfam" id="PF01259"/>
    </source>
</evidence>
<comment type="similarity">
    <text evidence="2 11">Belongs to the SAICAR synthetase family.</text>
</comment>
<dbReference type="Gene3D" id="3.30.200.20">
    <property type="entry name" value="Phosphorylase Kinase, domain 1"/>
    <property type="match status" value="1"/>
</dbReference>
<evidence type="ECO:0000256" key="1">
    <source>
        <dbReference type="ARBA" id="ARBA00004672"/>
    </source>
</evidence>
<organism evidence="13 14">
    <name type="scientific">Companilactobacillus heilongjiangensis</name>
    <dbReference type="NCBI Taxonomy" id="1074467"/>
    <lineage>
        <taxon>Bacteria</taxon>
        <taxon>Bacillati</taxon>
        <taxon>Bacillota</taxon>
        <taxon>Bacilli</taxon>
        <taxon>Lactobacillales</taxon>
        <taxon>Lactobacillaceae</taxon>
        <taxon>Companilactobacillus</taxon>
    </lineage>
</organism>
<evidence type="ECO:0000313" key="13">
    <source>
        <dbReference type="EMBL" id="ALB29077.1"/>
    </source>
</evidence>
<accession>A0A0K2LCQ7</accession>
<keyword evidence="8 11" id="KW-0067">ATP-binding</keyword>
<dbReference type="SUPFAM" id="SSF56104">
    <property type="entry name" value="SAICAR synthase-like"/>
    <property type="match status" value="1"/>
</dbReference>
<dbReference type="InterPro" id="IPR028923">
    <property type="entry name" value="SAICAR_synt/ADE2_N"/>
</dbReference>
<dbReference type="AlphaFoldDB" id="A0A0K2LCQ7"/>
<evidence type="ECO:0000256" key="8">
    <source>
        <dbReference type="ARBA" id="ARBA00022840"/>
    </source>
</evidence>
<name>A0A0K2LCQ7_9LACO</name>
<dbReference type="PANTHER" id="PTHR43599">
    <property type="entry name" value="MULTIFUNCTIONAL PROTEIN ADE2"/>
    <property type="match status" value="1"/>
</dbReference>
<dbReference type="CDD" id="cd01415">
    <property type="entry name" value="SAICAR_synt_PurC"/>
    <property type="match status" value="1"/>
</dbReference>
<evidence type="ECO:0000256" key="7">
    <source>
        <dbReference type="ARBA" id="ARBA00022755"/>
    </source>
</evidence>
<comment type="catalytic activity">
    <reaction evidence="10 11">
        <text>5-amino-1-(5-phospho-D-ribosyl)imidazole-4-carboxylate + L-aspartate + ATP = (2S)-2-[5-amino-1-(5-phospho-beta-D-ribosyl)imidazole-4-carboxamido]succinate + ADP + phosphate + 2 H(+)</text>
        <dbReference type="Rhea" id="RHEA:22628"/>
        <dbReference type="ChEBI" id="CHEBI:15378"/>
        <dbReference type="ChEBI" id="CHEBI:29991"/>
        <dbReference type="ChEBI" id="CHEBI:30616"/>
        <dbReference type="ChEBI" id="CHEBI:43474"/>
        <dbReference type="ChEBI" id="CHEBI:58443"/>
        <dbReference type="ChEBI" id="CHEBI:77657"/>
        <dbReference type="ChEBI" id="CHEBI:456216"/>
        <dbReference type="EC" id="6.3.2.6"/>
    </reaction>
</comment>
<gene>
    <name evidence="11" type="primary">purC</name>
    <name evidence="13" type="ORF">JP39_06705</name>
</gene>
<sequence length="235" mass="27191">MTEDKLLYTGKAKNVYQAENDDEVLIVYKDQATALNGKKKEILPGKGVLDCQISQIVFNYLIENGIKTHLVKNLSDHEQLVKKTQVFPLEVVLRNITSGSLVRKFQIEEGQKLKEPIIEFYYKSDALDDPVINQSQIHALGIADNEDIEYIKQETLKINQLLIPFFAKADFDLVDFKLEFGKYNGEIILVDEFSPDNCRIWNKNDHHSMDKDVFRKHEGNLVETYQTVLQRLQDK</sequence>
<evidence type="ECO:0000256" key="10">
    <source>
        <dbReference type="ARBA" id="ARBA00048475"/>
    </source>
</evidence>
<dbReference type="InterPro" id="IPR001636">
    <property type="entry name" value="SAICAR_synth"/>
</dbReference>
<evidence type="ECO:0000256" key="3">
    <source>
        <dbReference type="ARBA" id="ARBA00012217"/>
    </source>
</evidence>
<evidence type="ECO:0000256" key="11">
    <source>
        <dbReference type="HAMAP-Rule" id="MF_00137"/>
    </source>
</evidence>
<keyword evidence="6 11" id="KW-0547">Nucleotide-binding</keyword>
<dbReference type="NCBIfam" id="TIGR00081">
    <property type="entry name" value="purC"/>
    <property type="match status" value="1"/>
</dbReference>
<dbReference type="KEGG" id="lhi:JP39_06705"/>
<dbReference type="GO" id="GO:0009236">
    <property type="term" value="P:cobalamin biosynthetic process"/>
    <property type="evidence" value="ECO:0007669"/>
    <property type="project" value="InterPro"/>
</dbReference>
<dbReference type="EC" id="6.3.2.6" evidence="3 11"/>
<dbReference type="STRING" id="1074467.JP39_06705"/>
<dbReference type="InterPro" id="IPR050089">
    <property type="entry name" value="SAICAR_synthetase"/>
</dbReference>
<evidence type="ECO:0000256" key="5">
    <source>
        <dbReference type="ARBA" id="ARBA00022598"/>
    </source>
</evidence>
<evidence type="ECO:0000256" key="9">
    <source>
        <dbReference type="ARBA" id="ARBA00030409"/>
    </source>
</evidence>
<dbReference type="PROSITE" id="PS01057">
    <property type="entry name" value="SAICAR_SYNTHETASE_1"/>
    <property type="match status" value="1"/>
</dbReference>
<evidence type="ECO:0000256" key="6">
    <source>
        <dbReference type="ARBA" id="ARBA00022741"/>
    </source>
</evidence>
<dbReference type="PANTHER" id="PTHR43599:SF3">
    <property type="entry name" value="SI:DKEY-6E2.2"/>
    <property type="match status" value="1"/>
</dbReference>
<dbReference type="Proteomes" id="UP000061546">
    <property type="component" value="Chromosome"/>
</dbReference>